<feature type="binding site" evidence="11">
    <location>
        <begin position="80"/>
        <end position="81"/>
    </location>
    <ligand>
        <name>beta-D-galactose</name>
        <dbReference type="ChEBI" id="CHEBI:27667"/>
    </ligand>
</feature>
<dbReference type="eggNOG" id="COG2017">
    <property type="taxonomic scope" value="Bacteria"/>
</dbReference>
<dbReference type="NCBIfam" id="NF008277">
    <property type="entry name" value="PRK11055.1"/>
    <property type="match status" value="1"/>
</dbReference>
<evidence type="ECO:0000256" key="5">
    <source>
        <dbReference type="ARBA" id="ARBA00014165"/>
    </source>
</evidence>
<evidence type="ECO:0000256" key="10">
    <source>
        <dbReference type="PIRSR" id="PIRSR005096-2"/>
    </source>
</evidence>
<dbReference type="EMBL" id="AMEZ01000019">
    <property type="protein sequence ID" value="EKY28760.1"/>
    <property type="molecule type" value="Genomic_DNA"/>
</dbReference>
<keyword evidence="13" id="KW-1185">Reference proteome</keyword>
<accession>L1QM26</accession>
<evidence type="ECO:0000256" key="7">
    <source>
        <dbReference type="ARBA" id="ARBA00023277"/>
    </source>
</evidence>
<feature type="binding site" evidence="10">
    <location>
        <position position="252"/>
    </location>
    <ligand>
        <name>beta-D-galactose</name>
        <dbReference type="ChEBI" id="CHEBI:27667"/>
    </ligand>
</feature>
<dbReference type="PATRIC" id="fig|545697.3.peg.603"/>
<evidence type="ECO:0000256" key="6">
    <source>
        <dbReference type="ARBA" id="ARBA00023235"/>
    </source>
</evidence>
<dbReference type="Gene3D" id="2.70.98.10">
    <property type="match status" value="1"/>
</dbReference>
<comment type="similarity">
    <text evidence="3 8">Belongs to the aldose epimerase family.</text>
</comment>
<dbReference type="UniPathway" id="UPA00242"/>
<evidence type="ECO:0000256" key="1">
    <source>
        <dbReference type="ARBA" id="ARBA00001614"/>
    </source>
</evidence>
<dbReference type="InterPro" id="IPR011013">
    <property type="entry name" value="Gal_mutarotase_sf_dom"/>
</dbReference>
<dbReference type="GO" id="GO:0004034">
    <property type="term" value="F:aldose 1-epimerase activity"/>
    <property type="evidence" value="ECO:0007669"/>
    <property type="project" value="UniProtKB-EC"/>
</dbReference>
<dbReference type="SUPFAM" id="SSF74650">
    <property type="entry name" value="Galactose mutarotase-like"/>
    <property type="match status" value="1"/>
</dbReference>
<evidence type="ECO:0000256" key="9">
    <source>
        <dbReference type="PIRSR" id="PIRSR005096-1"/>
    </source>
</evidence>
<proteinExistence type="inferred from homology"/>
<evidence type="ECO:0000313" key="13">
    <source>
        <dbReference type="Proteomes" id="UP000010420"/>
    </source>
</evidence>
<organism evidence="12 13">
    <name type="scientific">Clostridium celatum DSM 1785</name>
    <dbReference type="NCBI Taxonomy" id="545697"/>
    <lineage>
        <taxon>Bacteria</taxon>
        <taxon>Bacillati</taxon>
        <taxon>Bacillota</taxon>
        <taxon>Clostridia</taxon>
        <taxon>Eubacteriales</taxon>
        <taxon>Clostridiaceae</taxon>
        <taxon>Clostridium</taxon>
    </lineage>
</organism>
<comment type="catalytic activity">
    <reaction evidence="1 8">
        <text>alpha-D-glucose = beta-D-glucose</text>
        <dbReference type="Rhea" id="RHEA:10264"/>
        <dbReference type="ChEBI" id="CHEBI:15903"/>
        <dbReference type="ChEBI" id="CHEBI:17925"/>
        <dbReference type="EC" id="5.1.3.3"/>
    </reaction>
</comment>
<dbReference type="InterPro" id="IPR008183">
    <property type="entry name" value="Aldose_1/G6P_1-epimerase"/>
</dbReference>
<keyword evidence="6 8" id="KW-0413">Isomerase</keyword>
<dbReference type="STRING" id="545697.HMPREF0216_00608"/>
<dbReference type="Pfam" id="PF01263">
    <property type="entry name" value="Aldose_epim"/>
    <property type="match status" value="1"/>
</dbReference>
<evidence type="ECO:0000256" key="4">
    <source>
        <dbReference type="ARBA" id="ARBA00013185"/>
    </source>
</evidence>
<dbReference type="OrthoDB" id="9779408at2"/>
<dbReference type="PROSITE" id="PS00545">
    <property type="entry name" value="ALDOSE_1_EPIMERASE"/>
    <property type="match status" value="1"/>
</dbReference>
<comment type="pathway">
    <text evidence="2 8">Carbohydrate metabolism; hexose metabolism.</text>
</comment>
<dbReference type="GO" id="GO:0030246">
    <property type="term" value="F:carbohydrate binding"/>
    <property type="evidence" value="ECO:0007669"/>
    <property type="project" value="InterPro"/>
</dbReference>
<evidence type="ECO:0000256" key="11">
    <source>
        <dbReference type="PIRSR" id="PIRSR005096-3"/>
    </source>
</evidence>
<feature type="active site" description="Proton donor" evidence="9">
    <location>
        <position position="180"/>
    </location>
</feature>
<dbReference type="InterPro" id="IPR018052">
    <property type="entry name" value="Ald1_epimerase_CS"/>
</dbReference>
<dbReference type="HOGENOM" id="CLU_031753_2_0_9"/>
<evidence type="ECO:0000256" key="8">
    <source>
        <dbReference type="PIRNR" id="PIRNR005096"/>
    </source>
</evidence>
<dbReference type="GO" id="GO:0006006">
    <property type="term" value="P:glucose metabolic process"/>
    <property type="evidence" value="ECO:0007669"/>
    <property type="project" value="TreeGrafter"/>
</dbReference>
<dbReference type="InterPro" id="IPR014718">
    <property type="entry name" value="GH-type_carb-bd"/>
</dbReference>
<keyword evidence="7 8" id="KW-0119">Carbohydrate metabolism</keyword>
<feature type="binding site" evidence="11">
    <location>
        <begin position="180"/>
        <end position="182"/>
    </location>
    <ligand>
        <name>beta-D-galactose</name>
        <dbReference type="ChEBI" id="CHEBI:27667"/>
    </ligand>
</feature>
<dbReference type="GO" id="GO:0033499">
    <property type="term" value="P:galactose catabolic process via UDP-galactose, Leloir pathway"/>
    <property type="evidence" value="ECO:0007669"/>
    <property type="project" value="TreeGrafter"/>
</dbReference>
<reference evidence="12 13" key="1">
    <citation type="submission" date="2012-05" db="EMBL/GenBank/DDBJ databases">
        <authorList>
            <person name="Weinstock G."/>
            <person name="Sodergren E."/>
            <person name="Lobos E.A."/>
            <person name="Fulton L."/>
            <person name="Fulton R."/>
            <person name="Courtney L."/>
            <person name="Fronick C."/>
            <person name="O'Laughlin M."/>
            <person name="Godfrey J."/>
            <person name="Wilson R.M."/>
            <person name="Miner T."/>
            <person name="Farmer C."/>
            <person name="Delehaunty K."/>
            <person name="Cordes M."/>
            <person name="Minx P."/>
            <person name="Tomlinson C."/>
            <person name="Chen J."/>
            <person name="Wollam A."/>
            <person name="Pepin K.H."/>
            <person name="Bhonagiri V."/>
            <person name="Zhang X."/>
            <person name="Suruliraj S."/>
            <person name="Warren W."/>
            <person name="Mitreva M."/>
            <person name="Mardis E.R."/>
            <person name="Wilson R.K."/>
        </authorList>
    </citation>
    <scope>NUCLEOTIDE SEQUENCE [LARGE SCALE GENOMIC DNA]</scope>
    <source>
        <strain evidence="12 13">DSM 1785</strain>
    </source>
</reference>
<dbReference type="EC" id="5.1.3.3" evidence="4 8"/>
<dbReference type="Proteomes" id="UP000010420">
    <property type="component" value="Unassembled WGS sequence"/>
</dbReference>
<dbReference type="AlphaFoldDB" id="L1QM26"/>
<sequence>MGILRERNIDNIEGKEVYLYTLSNNNNVTVRVTNYGGIILSILMPDKNGKIDDIVLGYENFDDYKTTTAYLGALVGRCANRIAKGSMEIDGVKYDLVINNGKNHLHGGNKNFSKVVWDSEIVEDNNGQYLKLSYFSEDLEENYPGNLNVIVNYKLNEDNELLVEYYAKSDKDTVVNLTNHSYFNLDGHASGNILKHKVKIYAKNITEANEESIPTGVIRSIVKTPLDFTEFKEVGKDINAEYDQLIFANGYDHNWILDDYTGEIKIAAEVISDNSGRKLEVYTTKPGVQFYTGNFLNENEIGKGGVKYNARQGLCLETQYFPDSINHNNFPSVLLKAGEMYKHKTIYKLEVIN</sequence>
<dbReference type="PIRSF" id="PIRSF005096">
    <property type="entry name" value="GALM"/>
    <property type="match status" value="1"/>
</dbReference>
<evidence type="ECO:0000256" key="2">
    <source>
        <dbReference type="ARBA" id="ARBA00005028"/>
    </source>
</evidence>
<dbReference type="PANTHER" id="PTHR10091">
    <property type="entry name" value="ALDOSE-1-EPIMERASE"/>
    <property type="match status" value="1"/>
</dbReference>
<dbReference type="InterPro" id="IPR047215">
    <property type="entry name" value="Galactose_mutarotase-like"/>
</dbReference>
<dbReference type="CDD" id="cd09019">
    <property type="entry name" value="galactose_mutarotase_like"/>
    <property type="match status" value="1"/>
</dbReference>
<protein>
    <recommendedName>
        <fullName evidence="5 8">Aldose 1-epimerase</fullName>
        <ecNumber evidence="4 8">5.1.3.3</ecNumber>
    </recommendedName>
</protein>
<gene>
    <name evidence="12" type="ORF">HMPREF0216_00608</name>
</gene>
<dbReference type="InterPro" id="IPR015443">
    <property type="entry name" value="Aldose_1-epimerase"/>
</dbReference>
<dbReference type="RefSeq" id="WP_005210868.1">
    <property type="nucleotide sequence ID" value="NZ_KB291613.1"/>
</dbReference>
<dbReference type="PANTHER" id="PTHR10091:SF0">
    <property type="entry name" value="GALACTOSE MUTAROTASE"/>
    <property type="match status" value="1"/>
</dbReference>
<evidence type="ECO:0000313" key="12">
    <source>
        <dbReference type="EMBL" id="EKY28760.1"/>
    </source>
</evidence>
<name>L1QM26_9CLOT</name>
<evidence type="ECO:0000256" key="3">
    <source>
        <dbReference type="ARBA" id="ARBA00006206"/>
    </source>
</evidence>
<feature type="active site" description="Proton acceptor" evidence="9">
    <location>
        <position position="317"/>
    </location>
</feature>
<comment type="caution">
    <text evidence="12">The sequence shown here is derived from an EMBL/GenBank/DDBJ whole genome shotgun (WGS) entry which is preliminary data.</text>
</comment>